<evidence type="ECO:0000313" key="1">
    <source>
        <dbReference type="EMBL" id="TKW55718.1"/>
    </source>
</evidence>
<dbReference type="AlphaFoldDB" id="A0A4U6XIC7"/>
<protein>
    <submittedName>
        <fullName evidence="1">Uncharacterized protein</fullName>
    </submittedName>
</protein>
<reference evidence="1 2" key="1">
    <citation type="journal article" date="2019" name="PLoS ONE">
        <title>Comparative genome analysis indicates high evolutionary potential of pathogenicity genes in Colletotrichum tanaceti.</title>
        <authorList>
            <person name="Lelwala R.V."/>
            <person name="Korhonen P.K."/>
            <person name="Young N.D."/>
            <person name="Scott J.B."/>
            <person name="Ades P.A."/>
            <person name="Gasser R.B."/>
            <person name="Taylor P.W.J."/>
        </authorList>
    </citation>
    <scope>NUCLEOTIDE SEQUENCE [LARGE SCALE GENOMIC DNA]</scope>
    <source>
        <strain evidence="1">BRIP57314</strain>
    </source>
</reference>
<dbReference type="OrthoDB" id="5283326at2759"/>
<proteinExistence type="predicted"/>
<gene>
    <name evidence="1" type="ORF">CTA1_9854</name>
</gene>
<dbReference type="Proteomes" id="UP000310108">
    <property type="component" value="Unassembled WGS sequence"/>
</dbReference>
<dbReference type="EMBL" id="PJEX01000089">
    <property type="protein sequence ID" value="TKW55718.1"/>
    <property type="molecule type" value="Genomic_DNA"/>
</dbReference>
<comment type="caution">
    <text evidence="1">The sequence shown here is derived from an EMBL/GenBank/DDBJ whole genome shotgun (WGS) entry which is preliminary data.</text>
</comment>
<organism evidence="1 2">
    <name type="scientific">Colletotrichum tanaceti</name>
    <dbReference type="NCBI Taxonomy" id="1306861"/>
    <lineage>
        <taxon>Eukaryota</taxon>
        <taxon>Fungi</taxon>
        <taxon>Dikarya</taxon>
        <taxon>Ascomycota</taxon>
        <taxon>Pezizomycotina</taxon>
        <taxon>Sordariomycetes</taxon>
        <taxon>Hypocreomycetidae</taxon>
        <taxon>Glomerellales</taxon>
        <taxon>Glomerellaceae</taxon>
        <taxon>Colletotrichum</taxon>
        <taxon>Colletotrichum destructivum species complex</taxon>
    </lineage>
</organism>
<evidence type="ECO:0000313" key="2">
    <source>
        <dbReference type="Proteomes" id="UP000310108"/>
    </source>
</evidence>
<keyword evidence="2" id="KW-1185">Reference proteome</keyword>
<accession>A0A4U6XIC7</accession>
<sequence>MGLRRSVRELNLTHEYLTSFQDRDDWKMLDRINTVVFSTPLKFKFVTFYPTRDYAATIRFTLVTENDNLDAGALKIGPLKNPTETRPVVFDGFQESNVDEGRVLGDSVNGCVSLWPSPFRS</sequence>
<name>A0A4U6XIC7_9PEZI</name>